<feature type="domain" description="Thioredoxin" evidence="4">
    <location>
        <begin position="149"/>
        <end position="252"/>
    </location>
</feature>
<protein>
    <submittedName>
        <fullName evidence="6">Desumoylating isopeptidase 1</fullName>
    </submittedName>
</protein>
<keyword evidence="3" id="KW-0378">Hydrolase</keyword>
<reference evidence="6 7" key="1">
    <citation type="submission" date="2016-04" db="EMBL/GenBank/DDBJ databases">
        <title>Evolutionary innovation and constraint leading to complex multicellularity in the Ascomycota.</title>
        <authorList>
            <person name="Cisse O."/>
            <person name="Nguyen A."/>
            <person name="Hewitt D.A."/>
            <person name="Jedd G."/>
            <person name="Stajich J.E."/>
        </authorList>
    </citation>
    <scope>NUCLEOTIDE SEQUENCE [LARGE SCALE GENOMIC DNA]</scope>
    <source>
        <strain evidence="6 7">DAH-3</strain>
    </source>
</reference>
<dbReference type="Pfam" id="PF00085">
    <property type="entry name" value="Thioredoxin"/>
    <property type="match status" value="1"/>
</dbReference>
<feature type="domain" description="PPPDE" evidence="5">
    <location>
        <begin position="2"/>
        <end position="143"/>
    </location>
</feature>
<dbReference type="STRING" id="1198029.A0A1U7LGZ0"/>
<dbReference type="Pfam" id="PF05903">
    <property type="entry name" value="Peptidase_C97"/>
    <property type="match status" value="1"/>
</dbReference>
<evidence type="ECO:0000256" key="3">
    <source>
        <dbReference type="ARBA" id="ARBA00022801"/>
    </source>
</evidence>
<sequence>MVEVQLYVYDLSQGIARNMSVALTGSHFDAIYHTSVVLFGTEYYFGNGIQQTSPPGSTHHGNPIEIIKMGETQIDQGTFQEYLESLQTIYTPESYDLLSKNCNNFSDDVCQFLVDKKIPSHITNLPSDFLKTPFGQMIAPQLGPMFRPITQAASVPPPTSRPSKMVQIVRDVSDLGRHIANAPYGCSVLFFTSASCPPCRAIQPTFERLASELGNSCAFLKISVDQAQDCGRKYNIRATPTFISLLKGAIVC</sequence>
<evidence type="ECO:0000313" key="7">
    <source>
        <dbReference type="Proteomes" id="UP000186594"/>
    </source>
</evidence>
<name>A0A1U7LGZ0_NEOID</name>
<dbReference type="SMART" id="SM01179">
    <property type="entry name" value="DUF862"/>
    <property type="match status" value="1"/>
</dbReference>
<keyword evidence="7" id="KW-1185">Reference proteome</keyword>
<evidence type="ECO:0000256" key="2">
    <source>
        <dbReference type="ARBA" id="ARBA00022670"/>
    </source>
</evidence>
<dbReference type="AlphaFoldDB" id="A0A1U7LGZ0"/>
<dbReference type="CDD" id="cd02947">
    <property type="entry name" value="TRX_family"/>
    <property type="match status" value="1"/>
</dbReference>
<dbReference type="PROSITE" id="PS51858">
    <property type="entry name" value="PPPDE"/>
    <property type="match status" value="1"/>
</dbReference>
<dbReference type="InterPro" id="IPR042266">
    <property type="entry name" value="PPPDE_sf"/>
</dbReference>
<dbReference type="InterPro" id="IPR036249">
    <property type="entry name" value="Thioredoxin-like_sf"/>
</dbReference>
<dbReference type="Gene3D" id="3.90.1720.30">
    <property type="entry name" value="PPPDE domains"/>
    <property type="match status" value="1"/>
</dbReference>
<accession>A0A1U7LGZ0</accession>
<dbReference type="PANTHER" id="PTHR12378">
    <property type="entry name" value="DESUMOYLATING ISOPEPTIDASE"/>
    <property type="match status" value="1"/>
</dbReference>
<dbReference type="OrthoDB" id="21221at2759"/>
<proteinExistence type="inferred from homology"/>
<evidence type="ECO:0000259" key="5">
    <source>
        <dbReference type="PROSITE" id="PS51858"/>
    </source>
</evidence>
<comment type="caution">
    <text evidence="6">The sequence shown here is derived from an EMBL/GenBank/DDBJ whole genome shotgun (WGS) entry which is preliminary data.</text>
</comment>
<dbReference type="PANTHER" id="PTHR12378:SF7">
    <property type="entry name" value="DESUMOYLATING ISOPEPTIDASE 1"/>
    <property type="match status" value="1"/>
</dbReference>
<evidence type="ECO:0000313" key="6">
    <source>
        <dbReference type="EMBL" id="OLL21914.1"/>
    </source>
</evidence>
<keyword evidence="2" id="KW-0645">Protease</keyword>
<dbReference type="EMBL" id="LXFE01004147">
    <property type="protein sequence ID" value="OLL21914.1"/>
    <property type="molecule type" value="Genomic_DNA"/>
</dbReference>
<dbReference type="Proteomes" id="UP000186594">
    <property type="component" value="Unassembled WGS sequence"/>
</dbReference>
<gene>
    <name evidence="6" type="ORF">NEOLI_004781</name>
</gene>
<dbReference type="Gene3D" id="3.40.30.10">
    <property type="entry name" value="Glutaredoxin"/>
    <property type="match status" value="1"/>
</dbReference>
<organism evidence="6 7">
    <name type="scientific">Neolecta irregularis (strain DAH-3)</name>
    <dbReference type="NCBI Taxonomy" id="1198029"/>
    <lineage>
        <taxon>Eukaryota</taxon>
        <taxon>Fungi</taxon>
        <taxon>Dikarya</taxon>
        <taxon>Ascomycota</taxon>
        <taxon>Taphrinomycotina</taxon>
        <taxon>Neolectales</taxon>
        <taxon>Neolectaceae</taxon>
        <taxon>Neolecta</taxon>
    </lineage>
</organism>
<dbReference type="GO" id="GO:0008233">
    <property type="term" value="F:peptidase activity"/>
    <property type="evidence" value="ECO:0007669"/>
    <property type="project" value="UniProtKB-KW"/>
</dbReference>
<comment type="similarity">
    <text evidence="1">Belongs to the DeSI family.</text>
</comment>
<dbReference type="OMA" id="HPHINFY"/>
<evidence type="ECO:0000259" key="4">
    <source>
        <dbReference type="PROSITE" id="PS51352"/>
    </source>
</evidence>
<dbReference type="InterPro" id="IPR008580">
    <property type="entry name" value="PPPDE_dom"/>
</dbReference>
<evidence type="ECO:0000256" key="1">
    <source>
        <dbReference type="ARBA" id="ARBA00008140"/>
    </source>
</evidence>
<dbReference type="SUPFAM" id="SSF52833">
    <property type="entry name" value="Thioredoxin-like"/>
    <property type="match status" value="1"/>
</dbReference>
<dbReference type="GO" id="GO:0070646">
    <property type="term" value="P:protein modification by small protein removal"/>
    <property type="evidence" value="ECO:0007669"/>
    <property type="project" value="TreeGrafter"/>
</dbReference>
<dbReference type="GO" id="GO:0006508">
    <property type="term" value="P:proteolysis"/>
    <property type="evidence" value="ECO:0007669"/>
    <property type="project" value="UniProtKB-KW"/>
</dbReference>
<dbReference type="InterPro" id="IPR013766">
    <property type="entry name" value="Thioredoxin_domain"/>
</dbReference>
<dbReference type="PROSITE" id="PS51352">
    <property type="entry name" value="THIOREDOXIN_2"/>
    <property type="match status" value="1"/>
</dbReference>